<dbReference type="AlphaFoldDB" id="A0A0G0Z216"/>
<gene>
    <name evidence="2" type="ORF">UV06_C0005G0001</name>
</gene>
<dbReference type="SUPFAM" id="SSF48019">
    <property type="entry name" value="post-AAA+ oligomerization domain-like"/>
    <property type="match status" value="1"/>
</dbReference>
<sequence length="80" mass="9094">EFVFAMSVRQIKLLIQAKSGPSFIKLAPYPTRLITQQATYFTLDHLLSLYKILSDIDIKIKTGTSSNTIDNLLANFFQKI</sequence>
<feature type="domain" description="DNA polymerase III delta subunit-like C-terminal" evidence="1">
    <location>
        <begin position="22"/>
        <end position="67"/>
    </location>
</feature>
<dbReference type="GO" id="GO:0003677">
    <property type="term" value="F:DNA binding"/>
    <property type="evidence" value="ECO:0007669"/>
    <property type="project" value="InterPro"/>
</dbReference>
<comment type="caution">
    <text evidence="2">The sequence shown here is derived from an EMBL/GenBank/DDBJ whole genome shotgun (WGS) entry which is preliminary data.</text>
</comment>
<reference evidence="2 3" key="1">
    <citation type="journal article" date="2015" name="Nature">
        <title>rRNA introns, odd ribosomes, and small enigmatic genomes across a large radiation of phyla.</title>
        <authorList>
            <person name="Brown C.T."/>
            <person name="Hug L.A."/>
            <person name="Thomas B.C."/>
            <person name="Sharon I."/>
            <person name="Castelle C.J."/>
            <person name="Singh A."/>
            <person name="Wilkins M.J."/>
            <person name="Williams K.H."/>
            <person name="Banfield J.F."/>
        </authorList>
    </citation>
    <scope>NUCLEOTIDE SEQUENCE [LARGE SCALE GENOMIC DNA]</scope>
</reference>
<dbReference type="Pfam" id="PF21694">
    <property type="entry name" value="DNA_pol3_delta_C"/>
    <property type="match status" value="1"/>
</dbReference>
<dbReference type="GO" id="GO:0006260">
    <property type="term" value="P:DNA replication"/>
    <property type="evidence" value="ECO:0007669"/>
    <property type="project" value="InterPro"/>
</dbReference>
<dbReference type="InterPro" id="IPR008921">
    <property type="entry name" value="DNA_pol3_clamp-load_cplx_C"/>
</dbReference>
<evidence type="ECO:0000313" key="3">
    <source>
        <dbReference type="Proteomes" id="UP000033854"/>
    </source>
</evidence>
<dbReference type="Proteomes" id="UP000033854">
    <property type="component" value="Unassembled WGS sequence"/>
</dbReference>
<proteinExistence type="predicted"/>
<dbReference type="EMBL" id="LCDA01000005">
    <property type="protein sequence ID" value="KKS42807.1"/>
    <property type="molecule type" value="Genomic_DNA"/>
</dbReference>
<evidence type="ECO:0000259" key="1">
    <source>
        <dbReference type="Pfam" id="PF21694"/>
    </source>
</evidence>
<feature type="non-terminal residue" evidence="2">
    <location>
        <position position="1"/>
    </location>
</feature>
<dbReference type="InterPro" id="IPR048466">
    <property type="entry name" value="DNA_pol3_delta-like_C"/>
</dbReference>
<protein>
    <recommendedName>
        <fullName evidence="1">DNA polymerase III delta subunit-like C-terminal domain-containing protein</fullName>
    </recommendedName>
</protein>
<organism evidence="2 3">
    <name type="scientific">Candidatus Collierbacteria bacterium GW2011_GWA2_42_17</name>
    <dbReference type="NCBI Taxonomy" id="1618378"/>
    <lineage>
        <taxon>Bacteria</taxon>
        <taxon>Candidatus Collieribacteriota</taxon>
    </lineage>
</organism>
<accession>A0A0G0Z216</accession>
<evidence type="ECO:0000313" key="2">
    <source>
        <dbReference type="EMBL" id="KKS42807.1"/>
    </source>
</evidence>
<name>A0A0G0Z216_9BACT</name>
<dbReference type="Gene3D" id="1.20.272.10">
    <property type="match status" value="1"/>
</dbReference>